<feature type="domain" description="PKD" evidence="2">
    <location>
        <begin position="101"/>
        <end position="157"/>
    </location>
</feature>
<sequence length="502" mass="54989">MINPPNYNTMNKLLKWPIVICLILLTACSSDDKPQDPDNGNDPDTENPDTENPESKIKTVLKASRISGPAPLAVQFSTLGTSHENNELDTFRELGYHFTFGDPASGVWKFSNKSKNSQIGGPIASHVFESSGVYLVKVRAQDSDGNFSDASIEISVTDPDNVYTAENTVIISKTSNVSGAPNGALELTNQSKWPQWESGKRYLLMSGQDFTSFGPINLKKVQDVQVGKNGTGSNPIVDEINIERGRPSTTNWASRVVVSDLNSKAINIPNTSEDIYIIRGTNTSFYVGNTIEHYVKSGSANESDSMRFPKNIFMYEATNTSPTTGFNSYVLSKGFSMMGTELANPSQHNIRPKYTVNTFIGHNYFYNAGPTHHNIKLHSDGVILNEDETLAKNGLEGASRWIVVANNTFGDGTVQKNPWSVTFDPQNSSSAEGVHDVIVENNIFKSDFLVETILGGRNLTERGNSSSGEYKTVTGQNVNSLPETWDGPYYLDAQLILPDAPN</sequence>
<dbReference type="InterPro" id="IPR013783">
    <property type="entry name" value="Ig-like_fold"/>
</dbReference>
<dbReference type="InterPro" id="IPR000601">
    <property type="entry name" value="PKD_dom"/>
</dbReference>
<dbReference type="EMBL" id="CP025791">
    <property type="protein sequence ID" value="AUP78492.1"/>
    <property type="molecule type" value="Genomic_DNA"/>
</dbReference>
<dbReference type="KEGG" id="fek:C1H87_07120"/>
<dbReference type="SUPFAM" id="SSF49299">
    <property type="entry name" value="PKD domain"/>
    <property type="match status" value="1"/>
</dbReference>
<dbReference type="AlphaFoldDB" id="A0A2K9PN57"/>
<feature type="region of interest" description="Disordered" evidence="1">
    <location>
        <begin position="31"/>
        <end position="54"/>
    </location>
</feature>
<dbReference type="Proteomes" id="UP000235826">
    <property type="component" value="Chromosome"/>
</dbReference>
<gene>
    <name evidence="3" type="ORF">C1H87_07120</name>
</gene>
<dbReference type="InterPro" id="IPR022409">
    <property type="entry name" value="PKD/Chitinase_dom"/>
</dbReference>
<proteinExistence type="predicted"/>
<name>A0A2K9PN57_9FLAO</name>
<evidence type="ECO:0000259" key="2">
    <source>
        <dbReference type="PROSITE" id="PS50093"/>
    </source>
</evidence>
<reference evidence="3 4" key="1">
    <citation type="submission" date="2018-01" db="EMBL/GenBank/DDBJ databases">
        <title>Complete genome sequence of Flavivirga eckloniae ECD14 isolated from seaweed Ecklonia cava.</title>
        <authorList>
            <person name="Lee J.H."/>
            <person name="Baik K.S."/>
            <person name="Seong C.N."/>
        </authorList>
    </citation>
    <scope>NUCLEOTIDE SEQUENCE [LARGE SCALE GENOMIC DNA]</scope>
    <source>
        <strain evidence="3 4">ECD14</strain>
    </source>
</reference>
<dbReference type="CDD" id="cd00146">
    <property type="entry name" value="PKD"/>
    <property type="match status" value="1"/>
</dbReference>
<organism evidence="3 4">
    <name type="scientific">Flavivirga eckloniae</name>
    <dbReference type="NCBI Taxonomy" id="1803846"/>
    <lineage>
        <taxon>Bacteria</taxon>
        <taxon>Pseudomonadati</taxon>
        <taxon>Bacteroidota</taxon>
        <taxon>Flavobacteriia</taxon>
        <taxon>Flavobacteriales</taxon>
        <taxon>Flavobacteriaceae</taxon>
        <taxon>Flavivirga</taxon>
    </lineage>
</organism>
<dbReference type="Gene3D" id="2.60.40.10">
    <property type="entry name" value="Immunoglobulins"/>
    <property type="match status" value="1"/>
</dbReference>
<dbReference type="PROSITE" id="PS50093">
    <property type="entry name" value="PKD"/>
    <property type="match status" value="1"/>
</dbReference>
<protein>
    <recommendedName>
        <fullName evidence="2">PKD domain-containing protein</fullName>
    </recommendedName>
</protein>
<evidence type="ECO:0000256" key="1">
    <source>
        <dbReference type="SAM" id="MobiDB-lite"/>
    </source>
</evidence>
<dbReference type="SMART" id="SM00089">
    <property type="entry name" value="PKD"/>
    <property type="match status" value="1"/>
</dbReference>
<dbReference type="Pfam" id="PF00801">
    <property type="entry name" value="PKD"/>
    <property type="match status" value="1"/>
</dbReference>
<dbReference type="InterPro" id="IPR035986">
    <property type="entry name" value="PKD_dom_sf"/>
</dbReference>
<evidence type="ECO:0000313" key="3">
    <source>
        <dbReference type="EMBL" id="AUP78492.1"/>
    </source>
</evidence>
<accession>A0A2K9PN57</accession>
<feature type="compositionally biased region" description="Acidic residues" evidence="1">
    <location>
        <begin position="39"/>
        <end position="52"/>
    </location>
</feature>
<evidence type="ECO:0000313" key="4">
    <source>
        <dbReference type="Proteomes" id="UP000235826"/>
    </source>
</evidence>
<keyword evidence="4" id="KW-1185">Reference proteome</keyword>